<feature type="transmembrane region" description="Helical" evidence="6">
    <location>
        <begin position="686"/>
        <end position="707"/>
    </location>
</feature>
<evidence type="ECO:0000256" key="3">
    <source>
        <dbReference type="ARBA" id="ARBA00022692"/>
    </source>
</evidence>
<dbReference type="RefSeq" id="WP_111869720.1">
    <property type="nucleotide sequence ID" value="NZ_QLYX01000010.1"/>
</dbReference>
<gene>
    <name evidence="8" type="ORF">DPM19_21190</name>
</gene>
<feature type="transmembrane region" description="Helical" evidence="6">
    <location>
        <begin position="245"/>
        <end position="271"/>
    </location>
</feature>
<evidence type="ECO:0000256" key="6">
    <source>
        <dbReference type="SAM" id="Phobius"/>
    </source>
</evidence>
<dbReference type="InterPro" id="IPR038766">
    <property type="entry name" value="Membrane_comp_ABC_pdt"/>
</dbReference>
<dbReference type="EMBL" id="QLYX01000010">
    <property type="protein sequence ID" value="RAY13025.1"/>
    <property type="molecule type" value="Genomic_DNA"/>
</dbReference>
<organism evidence="8 9">
    <name type="scientific">Actinomadura craniellae</name>
    <dbReference type="NCBI Taxonomy" id="2231787"/>
    <lineage>
        <taxon>Bacteria</taxon>
        <taxon>Bacillati</taxon>
        <taxon>Actinomycetota</taxon>
        <taxon>Actinomycetes</taxon>
        <taxon>Streptosporangiales</taxon>
        <taxon>Thermomonosporaceae</taxon>
        <taxon>Actinomadura</taxon>
    </lineage>
</organism>
<feature type="transmembrane region" description="Helical" evidence="6">
    <location>
        <begin position="297"/>
        <end position="316"/>
    </location>
</feature>
<dbReference type="Pfam" id="PF02687">
    <property type="entry name" value="FtsX"/>
    <property type="match status" value="2"/>
</dbReference>
<comment type="caution">
    <text evidence="8">The sequence shown here is derived from an EMBL/GenBank/DDBJ whole genome shotgun (WGS) entry which is preliminary data.</text>
</comment>
<dbReference type="Proteomes" id="UP000251891">
    <property type="component" value="Unassembled WGS sequence"/>
</dbReference>
<evidence type="ECO:0000256" key="1">
    <source>
        <dbReference type="ARBA" id="ARBA00004651"/>
    </source>
</evidence>
<feature type="domain" description="ABC3 transporter permease C-terminal" evidence="7">
    <location>
        <begin position="206"/>
        <end position="320"/>
    </location>
</feature>
<feature type="transmembrane region" description="Helical" evidence="6">
    <location>
        <begin position="337"/>
        <end position="355"/>
    </location>
</feature>
<keyword evidence="4 6" id="KW-1133">Transmembrane helix</keyword>
<evidence type="ECO:0000256" key="5">
    <source>
        <dbReference type="ARBA" id="ARBA00023136"/>
    </source>
</evidence>
<feature type="transmembrane region" description="Helical" evidence="6">
    <location>
        <begin position="197"/>
        <end position="224"/>
    </location>
</feature>
<keyword evidence="2" id="KW-1003">Cell membrane</keyword>
<keyword evidence="5 6" id="KW-0472">Membrane</keyword>
<reference evidence="8 9" key="1">
    <citation type="submission" date="2018-06" db="EMBL/GenBank/DDBJ databases">
        <title>Actinomadura craniellae sp. nov. isolated from marine sponge Craniella sp.</title>
        <authorList>
            <person name="Li L."/>
            <person name="Xu Q.H."/>
            <person name="Lin H.W."/>
            <person name="Lu Y.H."/>
        </authorList>
    </citation>
    <scope>NUCLEOTIDE SEQUENCE [LARGE SCALE GENOMIC DNA]</scope>
    <source>
        <strain evidence="8 9">LHW63021</strain>
    </source>
</reference>
<evidence type="ECO:0000259" key="7">
    <source>
        <dbReference type="Pfam" id="PF02687"/>
    </source>
</evidence>
<sequence>MIGFGLRLTLRGGREAAVRLVVTAAAVALGVGLILVTLAGINGVDAQNARYAWLNSGVTDATSPTAEPSPDPLWGMLGADIHDGARITRVDVAATGPRSPVPPGIPRLPGPGQYYASPALGALLDSVPAAELGARYPGRRVGTIGAAALPSPDSMIIIVGRTAEELARTPGAAKITSIATRSPGDCTGCRFGLNADVLGLILAVTSAALLFPMLIFIGTATRLSAARREQRFAAMRLVGATPRQVSVVSAVESTVAAAAGTVAGFGLFLLLRIPLADVPFTGEPFAPGDLSLTPVDVLLVAVGVPLAAAVAARIALRRVRISPLGVSRRITPRPPRAYRLIPLVLGVGELAYFVGRRPDTTNGQILAYISGILLMMAGLLIAGPWLTMAGSRIMARRARRPVTLIAARRLADDPRAGFRAVSGLVLALFVTSTAVGVMTTMIAERGVPDAGPAARGTLMVDLSRGEAERGAPEASGAPVPDRVLAGLRSAPGVRGVTVIHTNPLGTMVPVGRWHMEAGLVACEQFAGMPGFGRCAPGAVAASVPPHFGAFDTSASSAWSRTVWPAAAISAERLRDLPAQGVLVRTDGSRQAIERTRTALAAAFPDPRWPPTTVAEAGADAENARILAGFQQLAGVVTVVSLCIAGCSLAVSVVAGLNDRKRAFSLLRLAGVELGTLRRVVVLESTVPLLIAAVVAAGSGFLAARLFLEAQLQYALRPPGAGYYVMVGAGLAVSLGVIASTLPLLRRVTGPETARNE</sequence>
<proteinExistence type="predicted"/>
<feature type="transmembrane region" description="Helical" evidence="6">
    <location>
        <begin position="722"/>
        <end position="744"/>
    </location>
</feature>
<feature type="transmembrane region" description="Helical" evidence="6">
    <location>
        <begin position="367"/>
        <end position="395"/>
    </location>
</feature>
<feature type="transmembrane region" description="Helical" evidence="6">
    <location>
        <begin position="20"/>
        <end position="41"/>
    </location>
</feature>
<evidence type="ECO:0000256" key="4">
    <source>
        <dbReference type="ARBA" id="ARBA00022989"/>
    </source>
</evidence>
<comment type="subcellular location">
    <subcellularLocation>
        <location evidence="1">Cell membrane</location>
        <topology evidence="1">Multi-pass membrane protein</topology>
    </subcellularLocation>
</comment>
<feature type="domain" description="ABC3 transporter permease C-terminal" evidence="7">
    <location>
        <begin position="635"/>
        <end position="746"/>
    </location>
</feature>
<feature type="transmembrane region" description="Helical" evidence="6">
    <location>
        <begin position="416"/>
        <end position="438"/>
    </location>
</feature>
<keyword evidence="9" id="KW-1185">Reference proteome</keyword>
<dbReference type="InterPro" id="IPR003838">
    <property type="entry name" value="ABC3_permease_C"/>
</dbReference>
<feature type="transmembrane region" description="Helical" evidence="6">
    <location>
        <begin position="632"/>
        <end position="656"/>
    </location>
</feature>
<dbReference type="PANTHER" id="PTHR30287">
    <property type="entry name" value="MEMBRANE COMPONENT OF PREDICTED ABC SUPERFAMILY METABOLITE UPTAKE TRANSPORTER"/>
    <property type="match status" value="1"/>
</dbReference>
<evidence type="ECO:0000313" key="8">
    <source>
        <dbReference type="EMBL" id="RAY13025.1"/>
    </source>
</evidence>
<evidence type="ECO:0000256" key="2">
    <source>
        <dbReference type="ARBA" id="ARBA00022475"/>
    </source>
</evidence>
<evidence type="ECO:0000313" key="9">
    <source>
        <dbReference type="Proteomes" id="UP000251891"/>
    </source>
</evidence>
<dbReference type="GO" id="GO:0005886">
    <property type="term" value="C:plasma membrane"/>
    <property type="evidence" value="ECO:0007669"/>
    <property type="project" value="UniProtKB-SubCell"/>
</dbReference>
<name>A0A365H1P6_9ACTN</name>
<protein>
    <submittedName>
        <fullName evidence="8">ABC transporter permease</fullName>
    </submittedName>
</protein>
<accession>A0A365H1P6</accession>
<dbReference type="OrthoDB" id="4871813at2"/>
<dbReference type="PANTHER" id="PTHR30287:SF2">
    <property type="entry name" value="BLL1001 PROTEIN"/>
    <property type="match status" value="1"/>
</dbReference>
<keyword evidence="3 6" id="KW-0812">Transmembrane</keyword>
<dbReference type="AlphaFoldDB" id="A0A365H1P6"/>